<reference evidence="1 2" key="1">
    <citation type="submission" date="2017-01" db="EMBL/GenBank/DDBJ databases">
        <authorList>
            <person name="Mah S.A."/>
            <person name="Swanson W.J."/>
            <person name="Moy G.W."/>
            <person name="Vacquier V.D."/>
        </authorList>
    </citation>
    <scope>NUCLEOTIDE SEQUENCE [LARGE SCALE GENOMIC DNA]</scope>
    <source>
        <strain evidence="1 2">DSM 11589</strain>
    </source>
</reference>
<dbReference type="EMBL" id="FTOA01000002">
    <property type="protein sequence ID" value="SIS46985.1"/>
    <property type="molecule type" value="Genomic_DNA"/>
</dbReference>
<dbReference type="STRING" id="80876.SAMN05421779_10295"/>
<gene>
    <name evidence="1" type="ORF">SAMN05421779_10295</name>
</gene>
<name>A0A1N7JCG1_9PROT</name>
<sequence>MLRLQQFWPISGNAAENMALSTSLKGWFGEVFLFLPKICRQAGPLGAACQKTAGYNRPA</sequence>
<organism evidence="1 2">
    <name type="scientific">Insolitispirillum peregrinum</name>
    <dbReference type="NCBI Taxonomy" id="80876"/>
    <lineage>
        <taxon>Bacteria</taxon>
        <taxon>Pseudomonadati</taxon>
        <taxon>Pseudomonadota</taxon>
        <taxon>Alphaproteobacteria</taxon>
        <taxon>Rhodospirillales</taxon>
        <taxon>Novispirillaceae</taxon>
        <taxon>Insolitispirillum</taxon>
    </lineage>
</organism>
<evidence type="ECO:0000313" key="1">
    <source>
        <dbReference type="EMBL" id="SIS46985.1"/>
    </source>
</evidence>
<keyword evidence="2" id="KW-1185">Reference proteome</keyword>
<dbReference type="Proteomes" id="UP000185678">
    <property type="component" value="Unassembled WGS sequence"/>
</dbReference>
<dbReference type="AlphaFoldDB" id="A0A1N7JCG1"/>
<accession>A0A1N7JCG1</accession>
<protein>
    <submittedName>
        <fullName evidence="1">Uncharacterized protein</fullName>
    </submittedName>
</protein>
<evidence type="ECO:0000313" key="2">
    <source>
        <dbReference type="Proteomes" id="UP000185678"/>
    </source>
</evidence>
<proteinExistence type="predicted"/>